<dbReference type="RefSeq" id="WP_347658417.1">
    <property type="nucleotide sequence ID" value="NZ_JASOOY020000015.1"/>
</dbReference>
<dbReference type="InterPro" id="IPR002053">
    <property type="entry name" value="Glyco_hydro_25"/>
</dbReference>
<evidence type="ECO:0000259" key="2">
    <source>
        <dbReference type="Pfam" id="PF13529"/>
    </source>
</evidence>
<reference evidence="3" key="2">
    <citation type="submission" date="2024-05" db="EMBL/GenBank/DDBJ databases">
        <authorList>
            <person name="Wolfe A."/>
        </authorList>
    </citation>
    <scope>NUCLEOTIDE SEQUENCE</scope>
    <source>
        <strain evidence="3">UMB1064</strain>
    </source>
</reference>
<dbReference type="AlphaFoldDB" id="A0AAW9STA2"/>
<evidence type="ECO:0000313" key="3">
    <source>
        <dbReference type="EMBL" id="MEO3716901.1"/>
    </source>
</evidence>
<dbReference type="InterPro" id="IPR017853">
    <property type="entry name" value="GH"/>
</dbReference>
<dbReference type="CDD" id="cd00599">
    <property type="entry name" value="GH25_muramidase"/>
    <property type="match status" value="1"/>
</dbReference>
<dbReference type="Proteomes" id="UP001223646">
    <property type="component" value="Unassembled WGS sequence"/>
</dbReference>
<dbReference type="Gene3D" id="3.20.20.80">
    <property type="entry name" value="Glycosidases"/>
    <property type="match status" value="1"/>
</dbReference>
<dbReference type="InterPro" id="IPR039564">
    <property type="entry name" value="Peptidase_C39-like"/>
</dbReference>
<proteinExistence type="inferred from homology"/>
<organism evidence="3 4">
    <name type="scientific">Corynebacterium amycolatum</name>
    <dbReference type="NCBI Taxonomy" id="43765"/>
    <lineage>
        <taxon>Bacteria</taxon>
        <taxon>Bacillati</taxon>
        <taxon>Actinomycetota</taxon>
        <taxon>Actinomycetes</taxon>
        <taxon>Mycobacteriales</taxon>
        <taxon>Corynebacteriaceae</taxon>
        <taxon>Corynebacterium</taxon>
    </lineage>
</organism>
<feature type="domain" description="Peptidase C39-like" evidence="2">
    <location>
        <begin position="250"/>
        <end position="393"/>
    </location>
</feature>
<comment type="similarity">
    <text evidence="1">Belongs to the glycosyl hydrolase 25 family.</text>
</comment>
<accession>A0AAW9STA2</accession>
<dbReference type="EMBL" id="JASOOY020000015">
    <property type="protein sequence ID" value="MEO3716901.1"/>
    <property type="molecule type" value="Genomic_DNA"/>
</dbReference>
<dbReference type="GO" id="GO:0003796">
    <property type="term" value="F:lysozyme activity"/>
    <property type="evidence" value="ECO:0007669"/>
    <property type="project" value="InterPro"/>
</dbReference>
<sequence length="495" mass="54938">MTIFGVDVSEHQNGMSLTQAKREGISFAILRLCDGTYRDKVFHSHLKDAERAGLLIATYWYLRAPSEGTTIAQQVDVIDQQMGGRRDLPVWIDVESVAGNRKLLTEADVWVAKRELEKRGYHVSGIYSGAWYWENMPGGEPSMSGLGALWVSNYGRNRTLPYRAAYDGDGGDNHRGWGYPLGNKKPDILQYGSNGLVAGFKVDVNAYRGTIDQLKHLFTGARATPPTHQPERERKPMEKMLDYRRDQIWQDTGYNCGPASAQTIIRAATGVLLPEATLAREMGTTTRGTDWIGQIKPVLDKHAPAGKWALAEMPNDPPTTAQRDQLWQRVTASIDAGFGLLANIVAPPSNYPRASYKSRQNLAYSGGTVYHYLCVMGYAVDDAGQRHVWLADSGFQPYGSWVTFEQLATMIPPKGYLYSTAVKKEEAPMTAPLTLNTPCKSHVPGSKHIAPLADYIMYADAGVFALRQQVGELQKQNAEVLKQLDELRQLVANNK</sequence>
<dbReference type="GO" id="GO:0016998">
    <property type="term" value="P:cell wall macromolecule catabolic process"/>
    <property type="evidence" value="ECO:0007669"/>
    <property type="project" value="InterPro"/>
</dbReference>
<dbReference type="GO" id="GO:0009253">
    <property type="term" value="P:peptidoglycan catabolic process"/>
    <property type="evidence" value="ECO:0007669"/>
    <property type="project" value="InterPro"/>
</dbReference>
<dbReference type="PANTHER" id="PTHR34135:SF2">
    <property type="entry name" value="LYSOZYME"/>
    <property type="match status" value="1"/>
</dbReference>
<dbReference type="PANTHER" id="PTHR34135">
    <property type="entry name" value="LYSOZYME"/>
    <property type="match status" value="1"/>
</dbReference>
<comment type="caution">
    <text evidence="3">The sequence shown here is derived from an EMBL/GenBank/DDBJ whole genome shotgun (WGS) entry which is preliminary data.</text>
</comment>
<evidence type="ECO:0000313" key="4">
    <source>
        <dbReference type="Proteomes" id="UP001223646"/>
    </source>
</evidence>
<protein>
    <submittedName>
        <fullName evidence="3">GH25 family lysozyme</fullName>
    </submittedName>
</protein>
<evidence type="ECO:0000256" key="1">
    <source>
        <dbReference type="ARBA" id="ARBA00010646"/>
    </source>
</evidence>
<dbReference type="Pfam" id="PF01183">
    <property type="entry name" value="Glyco_hydro_25"/>
    <property type="match status" value="1"/>
</dbReference>
<dbReference type="GO" id="GO:0016052">
    <property type="term" value="P:carbohydrate catabolic process"/>
    <property type="evidence" value="ECO:0007669"/>
    <property type="project" value="TreeGrafter"/>
</dbReference>
<reference evidence="3" key="1">
    <citation type="submission" date="2023-05" db="EMBL/GenBank/DDBJ databases">
        <authorList>
            <person name="Du J."/>
        </authorList>
    </citation>
    <scope>NUCLEOTIDE SEQUENCE</scope>
    <source>
        <strain evidence="3">UMB1064</strain>
    </source>
</reference>
<gene>
    <name evidence="3" type="ORF">QP460_004780</name>
</gene>
<name>A0AAW9STA2_CORAY</name>
<dbReference type="PROSITE" id="PS51904">
    <property type="entry name" value="GLYCOSYL_HYDROL_F25_2"/>
    <property type="match status" value="1"/>
</dbReference>
<dbReference type="SUPFAM" id="SSF51445">
    <property type="entry name" value="(Trans)glycosidases"/>
    <property type="match status" value="1"/>
</dbReference>
<dbReference type="Pfam" id="PF13529">
    <property type="entry name" value="Peptidase_C39_2"/>
    <property type="match status" value="1"/>
</dbReference>